<keyword evidence="1" id="KW-0001">2Fe-2S</keyword>
<accession>A0A8T5URL8</accession>
<dbReference type="EMBL" id="JAIOUQ010000002">
    <property type="protein sequence ID" value="MBZ2164616.1"/>
    <property type="molecule type" value="Genomic_DNA"/>
</dbReference>
<comment type="cofactor">
    <cofactor evidence="5">
        <name>[2Fe-2S] cluster</name>
        <dbReference type="ChEBI" id="CHEBI:190135"/>
    </cofactor>
</comment>
<gene>
    <name evidence="7" type="ORF">K8N75_00915</name>
</gene>
<dbReference type="PROSITE" id="PS51296">
    <property type="entry name" value="RIESKE"/>
    <property type="match status" value="1"/>
</dbReference>
<protein>
    <submittedName>
        <fullName evidence="7">Rieske 2Fe-2S domain-containing protein</fullName>
    </submittedName>
</protein>
<evidence type="ECO:0000256" key="4">
    <source>
        <dbReference type="ARBA" id="ARBA00023014"/>
    </source>
</evidence>
<proteinExistence type="predicted"/>
<evidence type="ECO:0000313" key="8">
    <source>
        <dbReference type="Proteomes" id="UP000825933"/>
    </source>
</evidence>
<sequence length="116" mass="13299">MSFYEIFKKDELNDGEMKMKKINGHEYMIAQVGDNYYASDNRCPHMGGNLSNGKLDGNVVTCPRHHSQFDITDGHVIRWTDWSGIKLSLSKVLKSPRNLKTYDLMLDGDTIMIDLE</sequence>
<dbReference type="Gene3D" id="2.102.10.10">
    <property type="entry name" value="Rieske [2Fe-2S] iron-sulphur domain"/>
    <property type="match status" value="1"/>
</dbReference>
<dbReference type="GO" id="GO:0046872">
    <property type="term" value="F:metal ion binding"/>
    <property type="evidence" value="ECO:0007669"/>
    <property type="project" value="UniProtKB-KW"/>
</dbReference>
<dbReference type="RefSeq" id="WP_223790298.1">
    <property type="nucleotide sequence ID" value="NZ_JAIOUQ010000002.1"/>
</dbReference>
<reference evidence="8" key="1">
    <citation type="journal article" date="2022" name="Microbiol. Resour. Announc.">
        <title>Draft Genome Sequence of a Methanogenic Archaeon from West Spitsbergen Permafrost.</title>
        <authorList>
            <person name="Trubitsyn V."/>
            <person name="Rivkina E."/>
            <person name="Shcherbakova V."/>
        </authorList>
    </citation>
    <scope>NUCLEOTIDE SEQUENCE [LARGE SCALE GENOMIC DNA]</scope>
    <source>
        <strain evidence="8">VT</strain>
    </source>
</reference>
<keyword evidence="4" id="KW-0411">Iron-sulfur</keyword>
<evidence type="ECO:0000313" key="7">
    <source>
        <dbReference type="EMBL" id="MBZ2164616.1"/>
    </source>
</evidence>
<evidence type="ECO:0000256" key="2">
    <source>
        <dbReference type="ARBA" id="ARBA00022723"/>
    </source>
</evidence>
<keyword evidence="8" id="KW-1185">Reference proteome</keyword>
<dbReference type="AlphaFoldDB" id="A0A8T5URL8"/>
<keyword evidence="2" id="KW-0479">Metal-binding</keyword>
<evidence type="ECO:0000256" key="1">
    <source>
        <dbReference type="ARBA" id="ARBA00022714"/>
    </source>
</evidence>
<comment type="caution">
    <text evidence="7">The sequence shown here is derived from an EMBL/GenBank/DDBJ whole genome shotgun (WGS) entry which is preliminary data.</text>
</comment>
<feature type="domain" description="Rieske" evidence="6">
    <location>
        <begin position="4"/>
        <end position="113"/>
    </location>
</feature>
<dbReference type="InterPro" id="IPR017941">
    <property type="entry name" value="Rieske_2Fe-2S"/>
</dbReference>
<dbReference type="PANTHER" id="PTHR21496">
    <property type="entry name" value="FERREDOXIN-RELATED"/>
    <property type="match status" value="1"/>
</dbReference>
<dbReference type="InterPro" id="IPR036922">
    <property type="entry name" value="Rieske_2Fe-2S_sf"/>
</dbReference>
<dbReference type="PANTHER" id="PTHR21496:SF0">
    <property type="entry name" value="RIESKE DOMAIN-CONTAINING PROTEIN"/>
    <property type="match status" value="1"/>
</dbReference>
<evidence type="ECO:0000259" key="6">
    <source>
        <dbReference type="PROSITE" id="PS51296"/>
    </source>
</evidence>
<organism evidence="7 8">
    <name type="scientific">Methanobacterium spitsbergense</name>
    <dbReference type="NCBI Taxonomy" id="2874285"/>
    <lineage>
        <taxon>Archaea</taxon>
        <taxon>Methanobacteriati</taxon>
        <taxon>Methanobacteriota</taxon>
        <taxon>Methanomada group</taxon>
        <taxon>Methanobacteria</taxon>
        <taxon>Methanobacteriales</taxon>
        <taxon>Methanobacteriaceae</taxon>
        <taxon>Methanobacterium</taxon>
    </lineage>
</organism>
<dbReference type="Pfam" id="PF00355">
    <property type="entry name" value="Rieske"/>
    <property type="match status" value="1"/>
</dbReference>
<dbReference type="Proteomes" id="UP000825933">
    <property type="component" value="Unassembled WGS sequence"/>
</dbReference>
<evidence type="ECO:0000256" key="5">
    <source>
        <dbReference type="ARBA" id="ARBA00034078"/>
    </source>
</evidence>
<name>A0A8T5URL8_9EURY</name>
<keyword evidence="3" id="KW-0408">Iron</keyword>
<evidence type="ECO:0000256" key="3">
    <source>
        <dbReference type="ARBA" id="ARBA00023004"/>
    </source>
</evidence>
<dbReference type="SUPFAM" id="SSF50022">
    <property type="entry name" value="ISP domain"/>
    <property type="match status" value="1"/>
</dbReference>
<dbReference type="GO" id="GO:0051537">
    <property type="term" value="F:2 iron, 2 sulfur cluster binding"/>
    <property type="evidence" value="ECO:0007669"/>
    <property type="project" value="UniProtKB-KW"/>
</dbReference>